<protein>
    <submittedName>
        <fullName evidence="1">Uncharacterized protein</fullName>
    </submittedName>
</protein>
<gene>
    <name evidence="1" type="ORF">PCOR1329_LOCUS79905</name>
</gene>
<evidence type="ECO:0000313" key="2">
    <source>
        <dbReference type="Proteomes" id="UP001189429"/>
    </source>
</evidence>
<comment type="caution">
    <text evidence="1">The sequence shown here is derived from an EMBL/GenBank/DDBJ whole genome shotgun (WGS) entry which is preliminary data.</text>
</comment>
<organism evidence="1 2">
    <name type="scientific">Prorocentrum cordatum</name>
    <dbReference type="NCBI Taxonomy" id="2364126"/>
    <lineage>
        <taxon>Eukaryota</taxon>
        <taxon>Sar</taxon>
        <taxon>Alveolata</taxon>
        <taxon>Dinophyceae</taxon>
        <taxon>Prorocentrales</taxon>
        <taxon>Prorocentraceae</taxon>
        <taxon>Prorocentrum</taxon>
    </lineage>
</organism>
<sequence length="259" mass="27918">MDFDAMMADLGGEGEGGAWFGSLLKADAAVGGAADGKKRKAEAALAQEATDVAKGAKGKDDLKQLVVILARLTMINSRELANLCGVVYNTFLLSDAHFITLAGLEAGERYNKQVEELKEKKAGGEEVDMASPGPPHLLVFAMVLAALASHSAVSVSAPMDRQKEAKEFWLDKVKGGTQAALSMHVRYFRVIKPRGTKSKRMKDKVKFVFAFSASSEIGRTLETWFLDEMRAAGAEVAMGAAPRGELEREAARLISRLQK</sequence>
<proteinExistence type="predicted"/>
<name>A0ABN9XUA6_9DINO</name>
<keyword evidence="2" id="KW-1185">Reference proteome</keyword>
<dbReference type="EMBL" id="CAUYUJ010021272">
    <property type="protein sequence ID" value="CAK0903624.1"/>
    <property type="molecule type" value="Genomic_DNA"/>
</dbReference>
<dbReference type="Proteomes" id="UP001189429">
    <property type="component" value="Unassembled WGS sequence"/>
</dbReference>
<accession>A0ABN9XUA6</accession>
<evidence type="ECO:0000313" key="1">
    <source>
        <dbReference type="EMBL" id="CAK0903624.1"/>
    </source>
</evidence>
<reference evidence="1" key="1">
    <citation type="submission" date="2023-10" db="EMBL/GenBank/DDBJ databases">
        <authorList>
            <person name="Chen Y."/>
            <person name="Shah S."/>
            <person name="Dougan E. K."/>
            <person name="Thang M."/>
            <person name="Chan C."/>
        </authorList>
    </citation>
    <scope>NUCLEOTIDE SEQUENCE [LARGE SCALE GENOMIC DNA]</scope>
</reference>